<dbReference type="Pfam" id="PF05742">
    <property type="entry name" value="TANGO2"/>
    <property type="match status" value="1"/>
</dbReference>
<dbReference type="EMBL" id="JYIU01000034">
    <property type="protein sequence ID" value="KJL24082.1"/>
    <property type="molecule type" value="Genomic_DNA"/>
</dbReference>
<comment type="caution">
    <text evidence="1">The sequence shown here is derived from an EMBL/GenBank/DDBJ whole genome shotgun (WGS) entry which is preliminary data.</text>
</comment>
<dbReference type="AlphaFoldDB" id="A0A0F0KT42"/>
<gene>
    <name evidence="1" type="ORF">RN50_00840</name>
</gene>
<sequence length="262" mass="28030">MGLGLRAARRLGTVCTVVIDVADSVTARLLAVRDEDPQREWDAPGEWWPDAYPGVSGIRDRRAGGAWLATDPAAGRLAVLLNRADVVDLSEDVAVSRGSLVLESVSGRLPVAPLPMHGFNLLDVGPEGARVMSWDGVELRETPIGHGVHMIAHDDLDDLGTPRIAAWLPEFRALGAPEGAADGSADGRADHSADDSADWSVAWTSLLASSAGLAPEDDRAIIRDNRPHGYPTQSLLYCLATVTPGHVELDYRALPRPGHWTH</sequence>
<protein>
    <recommendedName>
        <fullName evidence="3">NRDE family protein</fullName>
    </recommendedName>
</protein>
<dbReference type="Proteomes" id="UP000033572">
    <property type="component" value="Unassembled WGS sequence"/>
</dbReference>
<dbReference type="PATRIC" id="fig|104336.4.peg.863"/>
<keyword evidence="2" id="KW-1185">Reference proteome</keyword>
<evidence type="ECO:0000313" key="2">
    <source>
        <dbReference type="Proteomes" id="UP000033572"/>
    </source>
</evidence>
<evidence type="ECO:0008006" key="3">
    <source>
        <dbReference type="Google" id="ProtNLM"/>
    </source>
</evidence>
<name>A0A0F0KT42_9MICO</name>
<dbReference type="InterPro" id="IPR008551">
    <property type="entry name" value="TANGO2"/>
</dbReference>
<accession>A0A0F0KT42</accession>
<reference evidence="1 2" key="1">
    <citation type="submission" date="2015-02" db="EMBL/GenBank/DDBJ databases">
        <title>Draft genome sequences of ten Microbacterium spp. with emphasis on heavy metal contaminated environments.</title>
        <authorList>
            <person name="Corretto E."/>
        </authorList>
    </citation>
    <scope>NUCLEOTIDE SEQUENCE [LARGE SCALE GENOMIC DNA]</scope>
    <source>
        <strain evidence="1 2">DSM 12966</strain>
    </source>
</reference>
<organism evidence="1 2">
    <name type="scientific">Microbacterium foliorum</name>
    <dbReference type="NCBI Taxonomy" id="104336"/>
    <lineage>
        <taxon>Bacteria</taxon>
        <taxon>Bacillati</taxon>
        <taxon>Actinomycetota</taxon>
        <taxon>Actinomycetes</taxon>
        <taxon>Micrococcales</taxon>
        <taxon>Microbacteriaceae</taxon>
        <taxon>Microbacterium</taxon>
    </lineage>
</organism>
<proteinExistence type="predicted"/>
<evidence type="ECO:0000313" key="1">
    <source>
        <dbReference type="EMBL" id="KJL24082.1"/>
    </source>
</evidence>